<name>A0A0G2Y423_9VIRU</name>
<evidence type="ECO:0000313" key="2">
    <source>
        <dbReference type="Proteomes" id="UP000240461"/>
    </source>
</evidence>
<proteinExistence type="predicted"/>
<organism evidence="1 2">
    <name type="scientific">Acanthamoeba polyphaga mimivirus Kroon</name>
    <dbReference type="NCBI Taxonomy" id="3069720"/>
    <lineage>
        <taxon>Viruses</taxon>
        <taxon>Varidnaviria</taxon>
        <taxon>Bamfordvirae</taxon>
        <taxon>Nucleocytoviricota</taxon>
        <taxon>Megaviricetes</taxon>
        <taxon>Imitervirales</taxon>
        <taxon>Mimiviridae</taxon>
        <taxon>Megamimivirinae</taxon>
        <taxon>Mimivirus</taxon>
        <taxon>Mimivirus lagoaense</taxon>
    </lineage>
</organism>
<dbReference type="EMBL" id="KM982402">
    <property type="protein sequence ID" value="AKI80555.1"/>
    <property type="molecule type" value="Genomic_DNA"/>
</dbReference>
<reference evidence="1 2" key="1">
    <citation type="submission" date="2014-10" db="EMBL/GenBank/DDBJ databases">
        <title>Pan-genome analysis of Brazilian lineage A amoebal mimiviruses.</title>
        <authorList>
            <person name="Assis F.L."/>
            <person name="Abrahao J.S."/>
            <person name="Kroon E.G."/>
            <person name="Dornas F.P."/>
            <person name="Andrade K.R."/>
            <person name="Borato P.V.M."/>
            <person name="Pilotto M.R."/>
            <person name="Benamar S."/>
            <person name="LaScola B."/>
            <person name="Colson P."/>
        </authorList>
    </citation>
    <scope>NUCLEOTIDE SEQUENCE [LARGE SCALE GENOMIC DNA]</scope>
    <source>
        <strain evidence="1 2">Kroon</strain>
    </source>
</reference>
<protein>
    <submittedName>
        <fullName evidence="1">Uncharacterized protein</fullName>
    </submittedName>
</protein>
<dbReference type="KEGG" id="vg:80514353"/>
<sequence>MDFLKILAEAEKKLVQGFSDKIQNETSMNRNKFLKIYLATFLGEQYFDELDLNSDKFDDICHDVIDSISLCEEEIYFFHEIVNLHNTRDYITECINKYHSVNNLDKCQLGGSIMKCLKASSHLEIL</sequence>
<dbReference type="Proteomes" id="UP000240461">
    <property type="component" value="Segment"/>
</dbReference>
<keyword evidence="2" id="KW-1185">Reference proteome</keyword>
<evidence type="ECO:0000313" key="1">
    <source>
        <dbReference type="EMBL" id="AKI80555.1"/>
    </source>
</evidence>
<accession>A0A0G2Y423</accession>